<evidence type="ECO:0000313" key="3">
    <source>
        <dbReference type="Proteomes" id="UP000657372"/>
    </source>
</evidence>
<dbReference type="RefSeq" id="WP_195874528.1">
    <property type="nucleotide sequence ID" value="NZ_JADOEL010000001.1"/>
</dbReference>
<reference evidence="2 3" key="1">
    <citation type="submission" date="2020-11" db="EMBL/GenBank/DDBJ databases">
        <title>WGS of Herminiimonas contaminans strain Marseille-Q4544 isolated from planarians Schmidtea mediterranea.</title>
        <authorList>
            <person name="Kangale L."/>
        </authorList>
    </citation>
    <scope>NUCLEOTIDE SEQUENCE [LARGE SCALE GENOMIC DNA]</scope>
    <source>
        <strain evidence="2 3">Marseille-Q4544</strain>
    </source>
</reference>
<dbReference type="Proteomes" id="UP000657372">
    <property type="component" value="Unassembled WGS sequence"/>
</dbReference>
<accession>A0ABS0ENT1</accession>
<dbReference type="InterPro" id="IPR007922">
    <property type="entry name" value="DciA-like"/>
</dbReference>
<keyword evidence="3" id="KW-1185">Reference proteome</keyword>
<comment type="caution">
    <text evidence="2">The sequence shown here is derived from an EMBL/GenBank/DDBJ whole genome shotgun (WGS) entry which is preliminary data.</text>
</comment>
<name>A0ABS0ENT1_9BURK</name>
<proteinExistence type="predicted"/>
<evidence type="ECO:0000313" key="2">
    <source>
        <dbReference type="EMBL" id="MBF8176419.1"/>
    </source>
</evidence>
<sequence length="171" mass="18816">MTMRPSSFIPFKQSTPTQKPAKGAAEFLRSHDKLAALLPAVQRMASLQNDCAAALPAMFAHCAVLQFEANQLVLSTPNAALAARLKQQLPKLQDELQQRGWQVNAIRLKVQVAKTLIKSTASRQLELPRQAISAFAELEEALEDSPRNQALKAALESMMQHHHSKKAKTGI</sequence>
<dbReference type="Pfam" id="PF05258">
    <property type="entry name" value="DciA"/>
    <property type="match status" value="1"/>
</dbReference>
<gene>
    <name evidence="2" type="ORF">IXC47_01840</name>
</gene>
<dbReference type="EMBL" id="JADOEL010000001">
    <property type="protein sequence ID" value="MBF8176419.1"/>
    <property type="molecule type" value="Genomic_DNA"/>
</dbReference>
<evidence type="ECO:0000256" key="1">
    <source>
        <dbReference type="SAM" id="MobiDB-lite"/>
    </source>
</evidence>
<organism evidence="2 3">
    <name type="scientific">Herminiimonas contaminans</name>
    <dbReference type="NCBI Taxonomy" id="1111140"/>
    <lineage>
        <taxon>Bacteria</taxon>
        <taxon>Pseudomonadati</taxon>
        <taxon>Pseudomonadota</taxon>
        <taxon>Betaproteobacteria</taxon>
        <taxon>Burkholderiales</taxon>
        <taxon>Oxalobacteraceae</taxon>
        <taxon>Herminiimonas</taxon>
    </lineage>
</organism>
<feature type="region of interest" description="Disordered" evidence="1">
    <location>
        <begin position="1"/>
        <end position="20"/>
    </location>
</feature>
<protein>
    <submittedName>
        <fullName evidence="2">DUF721 domain-containing protein</fullName>
    </submittedName>
</protein>